<keyword evidence="3" id="KW-1185">Reference proteome</keyword>
<protein>
    <recommendedName>
        <fullName evidence="4">Proteinase inhibitor I42 chagasin domain-containing protein</fullName>
    </recommendedName>
</protein>
<dbReference type="EMBL" id="CP036164">
    <property type="protein sequence ID" value="QBF47444.1"/>
    <property type="molecule type" value="Genomic_DNA"/>
</dbReference>
<gene>
    <name evidence="2" type="ORF">EXU32_15000</name>
</gene>
<proteinExistence type="predicted"/>
<dbReference type="PROSITE" id="PS51257">
    <property type="entry name" value="PROKAR_LIPOPROTEIN"/>
    <property type="match status" value="1"/>
</dbReference>
<dbReference type="Proteomes" id="UP000290408">
    <property type="component" value="Chromosome"/>
</dbReference>
<evidence type="ECO:0000313" key="3">
    <source>
        <dbReference type="Proteomes" id="UP000290408"/>
    </source>
</evidence>
<name>A0A4P6MUP0_9MICO</name>
<sequence length="148" mass="15421">MTLRTNVVVGVLALTLSACSSVRLGGQDPTDELPSPSEAMQQAGLELPAGATDVTITSSDLPDREHAWALAFTAPRVEAEAVCEPMGGAGRQSFVPKMHQELLGDVEAGPETRGCSASTGNGGLWGRFVLIEPGDPATVHVSLQQLTR</sequence>
<reference evidence="2 3" key="1">
    <citation type="submission" date="2019-02" db="EMBL/GenBank/DDBJ databases">
        <title>Genomic data mining of an Antarctic deep-sea actinobacterium, Janibacterlimosus P3-3-X1.</title>
        <authorList>
            <person name="Liao L."/>
            <person name="Chen B."/>
        </authorList>
    </citation>
    <scope>NUCLEOTIDE SEQUENCE [LARGE SCALE GENOMIC DNA]</scope>
    <source>
        <strain evidence="2 3">P3-3-X1</strain>
    </source>
</reference>
<evidence type="ECO:0000256" key="1">
    <source>
        <dbReference type="SAM" id="SignalP"/>
    </source>
</evidence>
<evidence type="ECO:0008006" key="4">
    <source>
        <dbReference type="Google" id="ProtNLM"/>
    </source>
</evidence>
<organism evidence="2 3">
    <name type="scientific">Janibacter limosus</name>
    <dbReference type="NCBI Taxonomy" id="53458"/>
    <lineage>
        <taxon>Bacteria</taxon>
        <taxon>Bacillati</taxon>
        <taxon>Actinomycetota</taxon>
        <taxon>Actinomycetes</taxon>
        <taxon>Micrococcales</taxon>
        <taxon>Intrasporangiaceae</taxon>
        <taxon>Janibacter</taxon>
    </lineage>
</organism>
<feature type="chain" id="PRO_5039521253" description="Proteinase inhibitor I42 chagasin domain-containing protein" evidence="1">
    <location>
        <begin position="21"/>
        <end position="148"/>
    </location>
</feature>
<dbReference type="OrthoDB" id="4862931at2"/>
<dbReference type="AlphaFoldDB" id="A0A4P6MUP0"/>
<dbReference type="RefSeq" id="WP_130630632.1">
    <property type="nucleotide sequence ID" value="NZ_CP036164.1"/>
</dbReference>
<evidence type="ECO:0000313" key="2">
    <source>
        <dbReference type="EMBL" id="QBF47444.1"/>
    </source>
</evidence>
<dbReference type="STRING" id="1216970.GCA_001570985_00730"/>
<accession>A0A4P6MUP0</accession>
<feature type="signal peptide" evidence="1">
    <location>
        <begin position="1"/>
        <end position="20"/>
    </location>
</feature>
<keyword evidence="1" id="KW-0732">Signal</keyword>
<dbReference type="KEGG" id="jli:EXU32_15000"/>